<dbReference type="InterPro" id="IPR026906">
    <property type="entry name" value="LRR_5"/>
</dbReference>
<gene>
    <name evidence="1" type="ORF">B9O19_00461</name>
</gene>
<sequence length="471" mass="50818">MATTTKVYGLKKPSLTDIYNIMDFNNNFDKIDDVLNTKTEIEDIGTLNGTESVFNTQTSPGFYKGIWNNPSMKQKGDFTLFVFDVLSANTAEDTKETVVMQVLFHENQVSVRLGVLGVPANWGNFSPIATMSNISNIEQKIGNLSNLTTTAKTNIVTAINELITSISKKADKVTNNGFIAGGAEAGKLGSISIGSGIGSTGEYGIAIGAGAEGANDSVAIGHGSIASGIDSVAIGDVAESLAQNAVQICEGSNSESESLQFRKYKIVRYDTTDDEYYLKDVGRLSRLYTTNRSNIVEAINELDNEAENNTTELLSKITEQNNSLIMLIQMLANTGINIVPLLEMLGNTITVISDTVTQIYQYSDNNNPDNKLKGIVYAPNLETVESRSIDDNSGMTTIIMPKVKTIKSQGFWASYGLKTVFIPNACTSLATNAFSMCGNLTNIYIDNVEGTFGDIAADSSLPNLKVTYLKK</sequence>
<evidence type="ECO:0000313" key="1">
    <source>
        <dbReference type="EMBL" id="AUO18644.1"/>
    </source>
</evidence>
<protein>
    <submittedName>
        <fullName evidence="1">Uncharacterized protein</fullName>
    </submittedName>
</protein>
<dbReference type="EMBL" id="CP020991">
    <property type="protein sequence ID" value="AUO18644.1"/>
    <property type="molecule type" value="Genomic_DNA"/>
</dbReference>
<organism evidence="1 2">
    <name type="scientific">Monoglobus pectinilyticus</name>
    <dbReference type="NCBI Taxonomy" id="1981510"/>
    <lineage>
        <taxon>Bacteria</taxon>
        <taxon>Bacillati</taxon>
        <taxon>Bacillota</taxon>
        <taxon>Clostridia</taxon>
        <taxon>Monoglobales</taxon>
        <taxon>Monoglobaceae</taxon>
        <taxon>Monoglobus</taxon>
    </lineage>
</organism>
<dbReference type="AlphaFoldDB" id="A0A2K9P061"/>
<evidence type="ECO:0000313" key="2">
    <source>
        <dbReference type="Proteomes" id="UP000235589"/>
    </source>
</evidence>
<dbReference type="RefSeq" id="WP_102364931.1">
    <property type="nucleotide sequence ID" value="NZ_CP020991.1"/>
</dbReference>
<reference evidence="1 2" key="1">
    <citation type="submission" date="2017-04" db="EMBL/GenBank/DDBJ databases">
        <title>Monoglobus pectinilyticus 14 draft genome.</title>
        <authorList>
            <person name="Kim C."/>
            <person name="Rosendale D.I."/>
            <person name="Kelly W.J."/>
            <person name="Tannock G.W."/>
            <person name="Patchett M.L."/>
            <person name="Jordens J.Z."/>
        </authorList>
    </citation>
    <scope>NUCLEOTIDE SEQUENCE [LARGE SCALE GENOMIC DNA]</scope>
    <source>
        <strain evidence="1 2">14</strain>
    </source>
</reference>
<dbReference type="Gene3D" id="2.150.10.10">
    <property type="entry name" value="Serralysin-like metalloprotease, C-terminal"/>
    <property type="match status" value="1"/>
</dbReference>
<dbReference type="SUPFAM" id="SSF101967">
    <property type="entry name" value="Adhesin YadA, collagen-binding domain"/>
    <property type="match status" value="1"/>
</dbReference>
<dbReference type="InterPro" id="IPR011049">
    <property type="entry name" value="Serralysin-like_metalloprot_C"/>
</dbReference>
<dbReference type="KEGG" id="mpec:B9O19_00461"/>
<dbReference type="Gene3D" id="3.80.10.10">
    <property type="entry name" value="Ribonuclease Inhibitor"/>
    <property type="match status" value="1"/>
</dbReference>
<name>A0A2K9P061_9FIRM</name>
<dbReference type="InterPro" id="IPR032675">
    <property type="entry name" value="LRR_dom_sf"/>
</dbReference>
<dbReference type="GeneID" id="98061885"/>
<keyword evidence="2" id="KW-1185">Reference proteome</keyword>
<dbReference type="Proteomes" id="UP000235589">
    <property type="component" value="Chromosome"/>
</dbReference>
<dbReference type="Pfam" id="PF13306">
    <property type="entry name" value="LRR_5"/>
    <property type="match status" value="1"/>
</dbReference>
<proteinExistence type="predicted"/>
<accession>A0A2K9P061</accession>
<dbReference type="OrthoDB" id="2068559at2"/>